<sequence length="61" mass="7012">MEKELWSGGYIRPIKKNGEGFQNISLTPMRVTGTGQQLGNDPILFWKLPLLAQYFRVRTCL</sequence>
<dbReference type="AlphaFoldDB" id="A0AA40FNJ1"/>
<dbReference type="Proteomes" id="UP001177670">
    <property type="component" value="Unassembled WGS sequence"/>
</dbReference>
<organism evidence="1 2">
    <name type="scientific">Melipona bicolor</name>
    <dbReference type="NCBI Taxonomy" id="60889"/>
    <lineage>
        <taxon>Eukaryota</taxon>
        <taxon>Metazoa</taxon>
        <taxon>Ecdysozoa</taxon>
        <taxon>Arthropoda</taxon>
        <taxon>Hexapoda</taxon>
        <taxon>Insecta</taxon>
        <taxon>Pterygota</taxon>
        <taxon>Neoptera</taxon>
        <taxon>Endopterygota</taxon>
        <taxon>Hymenoptera</taxon>
        <taxon>Apocrita</taxon>
        <taxon>Aculeata</taxon>
        <taxon>Apoidea</taxon>
        <taxon>Anthophila</taxon>
        <taxon>Apidae</taxon>
        <taxon>Melipona</taxon>
    </lineage>
</organism>
<evidence type="ECO:0000313" key="1">
    <source>
        <dbReference type="EMBL" id="KAK1122126.1"/>
    </source>
</evidence>
<gene>
    <name evidence="1" type="ORF">K0M31_009963</name>
</gene>
<comment type="caution">
    <text evidence="1">The sequence shown here is derived from an EMBL/GenBank/DDBJ whole genome shotgun (WGS) entry which is preliminary data.</text>
</comment>
<reference evidence="1" key="1">
    <citation type="submission" date="2021-10" db="EMBL/GenBank/DDBJ databases">
        <title>Melipona bicolor Genome sequencing and assembly.</title>
        <authorList>
            <person name="Araujo N.S."/>
            <person name="Arias M.C."/>
        </authorList>
    </citation>
    <scope>NUCLEOTIDE SEQUENCE</scope>
    <source>
        <strain evidence="1">USP_2M_L1-L4_2017</strain>
        <tissue evidence="1">Whole body</tissue>
    </source>
</reference>
<protein>
    <submittedName>
        <fullName evidence="1">Uncharacterized protein</fullName>
    </submittedName>
</protein>
<evidence type="ECO:0000313" key="2">
    <source>
        <dbReference type="Proteomes" id="UP001177670"/>
    </source>
</evidence>
<dbReference type="EMBL" id="JAHYIQ010000024">
    <property type="protein sequence ID" value="KAK1122126.1"/>
    <property type="molecule type" value="Genomic_DNA"/>
</dbReference>
<name>A0AA40FNJ1_9HYME</name>
<keyword evidence="2" id="KW-1185">Reference proteome</keyword>
<proteinExistence type="predicted"/>
<accession>A0AA40FNJ1</accession>